<evidence type="ECO:0000313" key="2">
    <source>
        <dbReference type="Proteomes" id="UP001280156"/>
    </source>
</evidence>
<gene>
    <name evidence="1" type="ORF">RFM52_23695</name>
</gene>
<comment type="caution">
    <text evidence="1">The sequence shown here is derived from an EMBL/GenBank/DDBJ whole genome shotgun (WGS) entry which is preliminary data.</text>
</comment>
<dbReference type="SUPFAM" id="SSF55486">
    <property type="entry name" value="Metalloproteases ('zincins'), catalytic domain"/>
    <property type="match status" value="1"/>
</dbReference>
<evidence type="ECO:0008006" key="3">
    <source>
        <dbReference type="Google" id="ProtNLM"/>
    </source>
</evidence>
<name>A0ABU4YMH4_9HYPH</name>
<accession>A0ABU4YMH4</accession>
<sequence>MTSGEEGSVFKNGTRFRLFAQAPFLEAFRRPEIVLVSSPAGSVGPGPGDGRMYVVDPIGKAFAYGLAENVRGDPLYLMPPWRGDVFPPAFPDLDGHFDHIGPDDPTFEAAHLFGSVRFTLDVWEKYFGHPIRWHFRRDLDRLELVIQRNLHENAFMGYGFLEVGIHETPDGQVEPFTLNFDVVAHEVGHCVIYSIIGVPDLGTASAEYYGFHESSADLAALITALHFDSVIDELLETSHGNLYTHNLVNRIAELSSNSQIRLAANPLSMLDFVQGWSDEHALAQPLTGAMFDIFVDLFHEELVARGLITQSQEDLSDRLEDSPDYFRAIQPMFDEAYAASPLAFREALVASRDELGMLLAETWRRLSPDDLSYAEVGYTLRAVDRLMTGGRWRTIIDVNLNRRAIGFVSAGPKIKPFGPKSHFGLPRVFVPARHGACCARHLRVARQTGTRDRLARSRAGVL</sequence>
<proteinExistence type="predicted"/>
<protein>
    <recommendedName>
        <fullName evidence="3">Peptidase M4 domain-containing protein</fullName>
    </recommendedName>
</protein>
<dbReference type="Proteomes" id="UP001280156">
    <property type="component" value="Unassembled WGS sequence"/>
</dbReference>
<evidence type="ECO:0000313" key="1">
    <source>
        <dbReference type="EMBL" id="MDX8488185.1"/>
    </source>
</evidence>
<keyword evidence="2" id="KW-1185">Reference proteome</keyword>
<dbReference type="EMBL" id="JAVIIV010000018">
    <property type="protein sequence ID" value="MDX8488185.1"/>
    <property type="molecule type" value="Genomic_DNA"/>
</dbReference>
<dbReference type="RefSeq" id="WP_320298063.1">
    <property type="nucleotide sequence ID" value="NZ_JAVIIU010000014.1"/>
</dbReference>
<organism evidence="1 2">
    <name type="scientific">Mesorhizobium humile</name>
    <dbReference type="NCBI Taxonomy" id="3072313"/>
    <lineage>
        <taxon>Bacteria</taxon>
        <taxon>Pseudomonadati</taxon>
        <taxon>Pseudomonadota</taxon>
        <taxon>Alphaproteobacteria</taxon>
        <taxon>Hyphomicrobiales</taxon>
        <taxon>Phyllobacteriaceae</taxon>
        <taxon>Mesorhizobium</taxon>
    </lineage>
</organism>
<reference evidence="1 2" key="1">
    <citation type="submission" date="2023-08" db="EMBL/GenBank/DDBJ databases">
        <title>Implementing the SeqCode for naming new Mesorhizobium species isolated from Vachellia karroo root nodules.</title>
        <authorList>
            <person name="Van Lill M."/>
        </authorList>
    </citation>
    <scope>NUCLEOTIDE SEQUENCE [LARGE SCALE GENOMIC DNA]</scope>
    <source>
        <strain evidence="1 2">VK2B</strain>
    </source>
</reference>